<dbReference type="Pfam" id="PF01551">
    <property type="entry name" value="Peptidase_M23"/>
    <property type="match status" value="1"/>
</dbReference>
<evidence type="ECO:0000259" key="2">
    <source>
        <dbReference type="Pfam" id="PF01551"/>
    </source>
</evidence>
<dbReference type="InterPro" id="IPR011055">
    <property type="entry name" value="Dup_hybrid_motif"/>
</dbReference>
<evidence type="ECO:0000256" key="1">
    <source>
        <dbReference type="SAM" id="Coils"/>
    </source>
</evidence>
<accession>A0A381YFS1</accession>
<dbReference type="PANTHER" id="PTHR21666">
    <property type="entry name" value="PEPTIDASE-RELATED"/>
    <property type="match status" value="1"/>
</dbReference>
<keyword evidence="1" id="KW-0175">Coiled coil</keyword>
<reference evidence="3" key="1">
    <citation type="submission" date="2018-05" db="EMBL/GenBank/DDBJ databases">
        <authorList>
            <person name="Lanie J.A."/>
            <person name="Ng W.-L."/>
            <person name="Kazmierczak K.M."/>
            <person name="Andrzejewski T.M."/>
            <person name="Davidsen T.M."/>
            <person name="Wayne K.J."/>
            <person name="Tettelin H."/>
            <person name="Glass J.I."/>
            <person name="Rusch D."/>
            <person name="Podicherti R."/>
            <person name="Tsui H.-C.T."/>
            <person name="Winkler M.E."/>
        </authorList>
    </citation>
    <scope>NUCLEOTIDE SEQUENCE</scope>
</reference>
<sequence length="379" mass="42722">MIQRLVLIFLISTQGWAMLVAWGQTEEGRALQGVLRELQELEGRVAKQQEDWEEGYRHLRSVELEISDASRRLSELRAQKITAAARRESLSREARAAKDRLDRERDQLAEQVLVTYLLGRQERLKLLFSQESPSRLGRMLVYHNYLNTARSMRVNVVTRNIDTLAQLLSEADETALALLELEQAQGEALKRLEDAREEREFMLARMDEAIRRSSGQIDWLEGEAQRLSELVAKIQDRLEVFSESEGSSFSSTKGSLNWPVAGPLLRDYGQPRAGENLKWNGVLLQAPLGVPVSAVYYGRVVYADWLPGLGLLIIVDHGGDYMSLYGHNETILTELGARVSSGETIALTGRSGGQAQPALYFEIRHSGEPVNPHSWIEAR</sequence>
<proteinExistence type="predicted"/>
<feature type="coiled-coil region" evidence="1">
    <location>
        <begin position="31"/>
        <end position="111"/>
    </location>
</feature>
<dbReference type="SUPFAM" id="SSF51261">
    <property type="entry name" value="Duplicated hybrid motif"/>
    <property type="match status" value="1"/>
</dbReference>
<gene>
    <name evidence="3" type="ORF">METZ01_LOCUS128245</name>
</gene>
<dbReference type="PANTHER" id="PTHR21666:SF270">
    <property type="entry name" value="MUREIN HYDROLASE ACTIVATOR ENVC"/>
    <property type="match status" value="1"/>
</dbReference>
<dbReference type="InterPro" id="IPR016047">
    <property type="entry name" value="M23ase_b-sheet_dom"/>
</dbReference>
<dbReference type="InterPro" id="IPR050570">
    <property type="entry name" value="Cell_wall_metabolism_enzyme"/>
</dbReference>
<dbReference type="CDD" id="cd12797">
    <property type="entry name" value="M23_peptidase"/>
    <property type="match status" value="1"/>
</dbReference>
<name>A0A381YFS1_9ZZZZ</name>
<feature type="domain" description="M23ase beta-sheet core" evidence="2">
    <location>
        <begin position="279"/>
        <end position="372"/>
    </location>
</feature>
<feature type="coiled-coil region" evidence="1">
    <location>
        <begin position="164"/>
        <end position="237"/>
    </location>
</feature>
<dbReference type="AlphaFoldDB" id="A0A381YFS1"/>
<organism evidence="3">
    <name type="scientific">marine metagenome</name>
    <dbReference type="NCBI Taxonomy" id="408172"/>
    <lineage>
        <taxon>unclassified sequences</taxon>
        <taxon>metagenomes</taxon>
        <taxon>ecological metagenomes</taxon>
    </lineage>
</organism>
<dbReference type="EMBL" id="UINC01018040">
    <property type="protein sequence ID" value="SVA75391.1"/>
    <property type="molecule type" value="Genomic_DNA"/>
</dbReference>
<dbReference type="GO" id="GO:0004222">
    <property type="term" value="F:metalloendopeptidase activity"/>
    <property type="evidence" value="ECO:0007669"/>
    <property type="project" value="TreeGrafter"/>
</dbReference>
<evidence type="ECO:0000313" key="3">
    <source>
        <dbReference type="EMBL" id="SVA75391.1"/>
    </source>
</evidence>
<protein>
    <recommendedName>
        <fullName evidence="2">M23ase beta-sheet core domain-containing protein</fullName>
    </recommendedName>
</protein>
<dbReference type="Gene3D" id="2.70.70.10">
    <property type="entry name" value="Glucose Permease (Domain IIA)"/>
    <property type="match status" value="1"/>
</dbReference>
<dbReference type="FunFam" id="2.70.70.10:FF:000003">
    <property type="entry name" value="Murein hydrolase activator EnvC"/>
    <property type="match status" value="1"/>
</dbReference>